<protein>
    <submittedName>
        <fullName evidence="1">Putative ovule protein</fullName>
    </submittedName>
</protein>
<dbReference type="EMBL" id="GEDG01031979">
    <property type="protein sequence ID" value="JAP11067.1"/>
    <property type="molecule type" value="Transcribed_RNA"/>
</dbReference>
<accession>A0A0V0GV23</accession>
<proteinExistence type="predicted"/>
<sequence length="69" mass="8218">MINITILLRHPGSWVYEIEYENYRIDEILLRDNVDGISKQLGMIVLETNGIRYTMEGNRTPMKFETRWA</sequence>
<reference evidence="1" key="1">
    <citation type="submission" date="2015-12" db="EMBL/GenBank/DDBJ databases">
        <title>Gene expression during late stages of embryo sac development: a critical building block for successful pollen-pistil interactions.</title>
        <authorList>
            <person name="Liu Y."/>
            <person name="Joly V."/>
            <person name="Sabar M."/>
            <person name="Matton D.P."/>
        </authorList>
    </citation>
    <scope>NUCLEOTIDE SEQUENCE</scope>
</reference>
<name>A0A0V0GV23_SOLCH</name>
<dbReference type="AlphaFoldDB" id="A0A0V0GV23"/>
<organism evidence="1">
    <name type="scientific">Solanum chacoense</name>
    <name type="common">Chaco potato</name>
    <dbReference type="NCBI Taxonomy" id="4108"/>
    <lineage>
        <taxon>Eukaryota</taxon>
        <taxon>Viridiplantae</taxon>
        <taxon>Streptophyta</taxon>
        <taxon>Embryophyta</taxon>
        <taxon>Tracheophyta</taxon>
        <taxon>Spermatophyta</taxon>
        <taxon>Magnoliopsida</taxon>
        <taxon>eudicotyledons</taxon>
        <taxon>Gunneridae</taxon>
        <taxon>Pentapetalae</taxon>
        <taxon>asterids</taxon>
        <taxon>lamiids</taxon>
        <taxon>Solanales</taxon>
        <taxon>Solanaceae</taxon>
        <taxon>Solanoideae</taxon>
        <taxon>Solaneae</taxon>
        <taxon>Solanum</taxon>
    </lineage>
</organism>
<evidence type="ECO:0000313" key="1">
    <source>
        <dbReference type="EMBL" id="JAP11067.1"/>
    </source>
</evidence>